<dbReference type="SUPFAM" id="SSF109604">
    <property type="entry name" value="HD-domain/PDEase-like"/>
    <property type="match status" value="1"/>
</dbReference>
<reference evidence="2" key="1">
    <citation type="submission" date="2022-05" db="EMBL/GenBank/DDBJ databases">
        <title>Comparative Genomics of Spacecraft Associated Microbes.</title>
        <authorList>
            <person name="Tran M.T."/>
            <person name="Wright A."/>
            <person name="Seuylemezian A."/>
            <person name="Eisen J."/>
            <person name="Coil D."/>
        </authorList>
    </citation>
    <scope>NUCLEOTIDE SEQUENCE</scope>
    <source>
        <strain evidence="2">214.1.1</strain>
    </source>
</reference>
<keyword evidence="3" id="KW-1185">Reference proteome</keyword>
<dbReference type="InterPro" id="IPR006675">
    <property type="entry name" value="HDIG_dom"/>
</dbReference>
<protein>
    <submittedName>
        <fullName evidence="2">HD domain-containing protein</fullName>
    </submittedName>
</protein>
<feature type="domain" description="HD-GYP" evidence="1">
    <location>
        <begin position="105"/>
        <end position="292"/>
    </location>
</feature>
<dbReference type="Proteomes" id="UP001139179">
    <property type="component" value="Unassembled WGS sequence"/>
</dbReference>
<dbReference type="PANTHER" id="PTHR43155">
    <property type="entry name" value="CYCLIC DI-GMP PHOSPHODIESTERASE PA4108-RELATED"/>
    <property type="match status" value="1"/>
</dbReference>
<dbReference type="PANTHER" id="PTHR43155:SF2">
    <property type="entry name" value="CYCLIC DI-GMP PHOSPHODIESTERASE PA4108"/>
    <property type="match status" value="1"/>
</dbReference>
<dbReference type="EMBL" id="JAMBOL010000002">
    <property type="protein sequence ID" value="MCM3713013.1"/>
    <property type="molecule type" value="Genomic_DNA"/>
</dbReference>
<proteinExistence type="predicted"/>
<dbReference type="CDD" id="cd00077">
    <property type="entry name" value="HDc"/>
    <property type="match status" value="1"/>
</dbReference>
<dbReference type="AlphaFoldDB" id="A0A9X2DMI2"/>
<organism evidence="2 3">
    <name type="scientific">Halalkalibacter oceani</name>
    <dbReference type="NCBI Taxonomy" id="1653776"/>
    <lineage>
        <taxon>Bacteria</taxon>
        <taxon>Bacillati</taxon>
        <taxon>Bacillota</taxon>
        <taxon>Bacilli</taxon>
        <taxon>Bacillales</taxon>
        <taxon>Bacillaceae</taxon>
        <taxon>Halalkalibacter</taxon>
    </lineage>
</organism>
<evidence type="ECO:0000313" key="3">
    <source>
        <dbReference type="Proteomes" id="UP001139179"/>
    </source>
</evidence>
<dbReference type="Pfam" id="PF13487">
    <property type="entry name" value="HD_5"/>
    <property type="match status" value="1"/>
</dbReference>
<sequence length="345" mass="39116">MKYTLIDHVQHGERLAKHIFASDGRVLLQEDVQLTVGILSRLRRMGVKAIYIKDERVKDVKLEEVVSERVKRETISTLQDSFQLVQTGKNIDFQAVRKVISTIIDEVLQNQQTLFALMDIRTEDNELYVHSVNVCILSTIVGIKMGLDRTKLQELAIGALLHDIGKVVDDAPGQLEPMKNDHTWKGFNLLRKNKEISTLSSHIALTHHENMDGTGYPRKLKDEEIHVLSKIVAVTNTYDRLLSPKDGGKGMFPYEACEYLLGLTNIQFSHEVMWRFLRAVAFYPTGSQVKLSTKETGIVVDQNPGLPQRPIIRVFHMVGSASEDFDVKHIDLAKETTVFIEEVLS</sequence>
<dbReference type="NCBIfam" id="TIGR00277">
    <property type="entry name" value="HDIG"/>
    <property type="match status" value="1"/>
</dbReference>
<dbReference type="RefSeq" id="WP_251221857.1">
    <property type="nucleotide sequence ID" value="NZ_JAMBOL010000002.1"/>
</dbReference>
<dbReference type="Gene3D" id="1.10.3210.10">
    <property type="entry name" value="Hypothetical protein af1432"/>
    <property type="match status" value="1"/>
</dbReference>
<dbReference type="InterPro" id="IPR003607">
    <property type="entry name" value="HD/PDEase_dom"/>
</dbReference>
<accession>A0A9X2DMI2</accession>
<dbReference type="InterPro" id="IPR037522">
    <property type="entry name" value="HD_GYP_dom"/>
</dbReference>
<comment type="caution">
    <text evidence="2">The sequence shown here is derived from an EMBL/GenBank/DDBJ whole genome shotgun (WGS) entry which is preliminary data.</text>
</comment>
<evidence type="ECO:0000259" key="1">
    <source>
        <dbReference type="PROSITE" id="PS51832"/>
    </source>
</evidence>
<dbReference type="PROSITE" id="PS51832">
    <property type="entry name" value="HD_GYP"/>
    <property type="match status" value="1"/>
</dbReference>
<evidence type="ECO:0000313" key="2">
    <source>
        <dbReference type="EMBL" id="MCM3713013.1"/>
    </source>
</evidence>
<dbReference type="SMART" id="SM00471">
    <property type="entry name" value="HDc"/>
    <property type="match status" value="1"/>
</dbReference>
<name>A0A9X2DMI2_9BACI</name>
<gene>
    <name evidence="2" type="ORF">M3202_02885</name>
</gene>